<gene>
    <name evidence="8" type="ORF">RSO01_36860</name>
</gene>
<name>A0A512NC46_9HYPH</name>
<feature type="domain" description="RNA polymerase sigma factor 70 region 4 type 2" evidence="7">
    <location>
        <begin position="108"/>
        <end position="159"/>
    </location>
</feature>
<dbReference type="RefSeq" id="WP_147150602.1">
    <property type="nucleotide sequence ID" value="NZ_BKAJ01000066.1"/>
</dbReference>
<keyword evidence="2" id="KW-0805">Transcription regulation</keyword>
<reference evidence="8 9" key="1">
    <citation type="submission" date="2019-07" db="EMBL/GenBank/DDBJ databases">
        <title>Whole genome shotgun sequence of Reyranella soli NBRC 108950.</title>
        <authorList>
            <person name="Hosoyama A."/>
            <person name="Uohara A."/>
            <person name="Ohji S."/>
            <person name="Ichikawa N."/>
        </authorList>
    </citation>
    <scope>NUCLEOTIDE SEQUENCE [LARGE SCALE GENOMIC DNA]</scope>
    <source>
        <strain evidence="8 9">NBRC 108950</strain>
    </source>
</reference>
<dbReference type="SUPFAM" id="SSF88659">
    <property type="entry name" value="Sigma3 and sigma4 domains of RNA polymerase sigma factors"/>
    <property type="match status" value="1"/>
</dbReference>
<evidence type="ECO:0000256" key="1">
    <source>
        <dbReference type="ARBA" id="ARBA00010641"/>
    </source>
</evidence>
<dbReference type="Gene3D" id="1.10.10.10">
    <property type="entry name" value="Winged helix-like DNA-binding domain superfamily/Winged helix DNA-binding domain"/>
    <property type="match status" value="1"/>
</dbReference>
<comment type="caution">
    <text evidence="8">The sequence shown here is derived from an EMBL/GenBank/DDBJ whole genome shotgun (WGS) entry which is preliminary data.</text>
</comment>
<evidence type="ECO:0000313" key="9">
    <source>
        <dbReference type="Proteomes" id="UP000321058"/>
    </source>
</evidence>
<dbReference type="GO" id="GO:0003677">
    <property type="term" value="F:DNA binding"/>
    <property type="evidence" value="ECO:0007669"/>
    <property type="project" value="InterPro"/>
</dbReference>
<feature type="domain" description="RNA polymerase sigma-70 region 2" evidence="6">
    <location>
        <begin position="18"/>
        <end position="81"/>
    </location>
</feature>
<protein>
    <submittedName>
        <fullName evidence="8">RNA polymerase sigma factor</fullName>
    </submittedName>
</protein>
<dbReference type="OrthoDB" id="9803470at2"/>
<dbReference type="GO" id="GO:0016987">
    <property type="term" value="F:sigma factor activity"/>
    <property type="evidence" value="ECO:0007669"/>
    <property type="project" value="UniProtKB-KW"/>
</dbReference>
<dbReference type="InterPro" id="IPR013325">
    <property type="entry name" value="RNA_pol_sigma_r2"/>
</dbReference>
<evidence type="ECO:0000256" key="2">
    <source>
        <dbReference type="ARBA" id="ARBA00023015"/>
    </source>
</evidence>
<proteinExistence type="inferred from homology"/>
<dbReference type="Proteomes" id="UP000321058">
    <property type="component" value="Unassembled WGS sequence"/>
</dbReference>
<dbReference type="PANTHER" id="PTHR43133:SF25">
    <property type="entry name" value="RNA POLYMERASE SIGMA FACTOR RFAY-RELATED"/>
    <property type="match status" value="1"/>
</dbReference>
<evidence type="ECO:0000259" key="6">
    <source>
        <dbReference type="Pfam" id="PF04542"/>
    </source>
</evidence>
<evidence type="ECO:0000313" key="8">
    <source>
        <dbReference type="EMBL" id="GEP56520.1"/>
    </source>
</evidence>
<dbReference type="InterPro" id="IPR036388">
    <property type="entry name" value="WH-like_DNA-bd_sf"/>
</dbReference>
<evidence type="ECO:0000256" key="4">
    <source>
        <dbReference type="ARBA" id="ARBA00023163"/>
    </source>
</evidence>
<dbReference type="AlphaFoldDB" id="A0A512NC46"/>
<dbReference type="NCBIfam" id="TIGR02937">
    <property type="entry name" value="sigma70-ECF"/>
    <property type="match status" value="1"/>
</dbReference>
<dbReference type="GO" id="GO:0006352">
    <property type="term" value="P:DNA-templated transcription initiation"/>
    <property type="evidence" value="ECO:0007669"/>
    <property type="project" value="InterPro"/>
</dbReference>
<dbReference type="SUPFAM" id="SSF88946">
    <property type="entry name" value="Sigma2 domain of RNA polymerase sigma factors"/>
    <property type="match status" value="1"/>
</dbReference>
<dbReference type="InterPro" id="IPR013249">
    <property type="entry name" value="RNA_pol_sigma70_r4_t2"/>
</dbReference>
<dbReference type="PANTHER" id="PTHR43133">
    <property type="entry name" value="RNA POLYMERASE ECF-TYPE SIGMA FACTO"/>
    <property type="match status" value="1"/>
</dbReference>
<dbReference type="EMBL" id="BKAJ01000066">
    <property type="protein sequence ID" value="GEP56520.1"/>
    <property type="molecule type" value="Genomic_DNA"/>
</dbReference>
<evidence type="ECO:0000256" key="3">
    <source>
        <dbReference type="ARBA" id="ARBA00023082"/>
    </source>
</evidence>
<comment type="similarity">
    <text evidence="1">Belongs to the sigma-70 factor family. ECF subfamily.</text>
</comment>
<feature type="compositionally biased region" description="Basic and acidic residues" evidence="5">
    <location>
        <begin position="179"/>
        <end position="193"/>
    </location>
</feature>
<keyword evidence="3" id="KW-0731">Sigma factor</keyword>
<evidence type="ECO:0000256" key="5">
    <source>
        <dbReference type="SAM" id="MobiDB-lite"/>
    </source>
</evidence>
<dbReference type="InterPro" id="IPR007627">
    <property type="entry name" value="RNA_pol_sigma70_r2"/>
</dbReference>
<keyword evidence="4" id="KW-0804">Transcription</keyword>
<keyword evidence="9" id="KW-1185">Reference proteome</keyword>
<organism evidence="8 9">
    <name type="scientific">Reyranella soli</name>
    <dbReference type="NCBI Taxonomy" id="1230389"/>
    <lineage>
        <taxon>Bacteria</taxon>
        <taxon>Pseudomonadati</taxon>
        <taxon>Pseudomonadota</taxon>
        <taxon>Alphaproteobacteria</taxon>
        <taxon>Hyphomicrobiales</taxon>
        <taxon>Reyranellaceae</taxon>
        <taxon>Reyranella</taxon>
    </lineage>
</organism>
<dbReference type="Pfam" id="PF08281">
    <property type="entry name" value="Sigma70_r4_2"/>
    <property type="match status" value="1"/>
</dbReference>
<feature type="region of interest" description="Disordered" evidence="5">
    <location>
        <begin position="165"/>
        <end position="193"/>
    </location>
</feature>
<accession>A0A512NC46</accession>
<dbReference type="InterPro" id="IPR014284">
    <property type="entry name" value="RNA_pol_sigma-70_dom"/>
</dbReference>
<dbReference type="CDD" id="cd06171">
    <property type="entry name" value="Sigma70_r4"/>
    <property type="match status" value="1"/>
</dbReference>
<sequence>MATETSNDIRDFHEQLKAILPRLRIYALSLTRDRDAADDLVHDTVIKALTGRHSFQPGTNLAAWLFRIQRNEFISGLRRQRPTVPVDTAIAESLSHPAHQESGLVMREFVSAFAKLAPTQREALLLAVLEGLPYEVIAQHTGVSVGTVKSRISRARDTLERLLLEGETKPRPANSVDIAADRDADEVHQEQHR</sequence>
<dbReference type="InterPro" id="IPR013324">
    <property type="entry name" value="RNA_pol_sigma_r3/r4-like"/>
</dbReference>
<dbReference type="InterPro" id="IPR039425">
    <property type="entry name" value="RNA_pol_sigma-70-like"/>
</dbReference>
<evidence type="ECO:0000259" key="7">
    <source>
        <dbReference type="Pfam" id="PF08281"/>
    </source>
</evidence>
<dbReference type="Pfam" id="PF04542">
    <property type="entry name" value="Sigma70_r2"/>
    <property type="match status" value="1"/>
</dbReference>
<dbReference type="Gene3D" id="1.10.1740.10">
    <property type="match status" value="1"/>
</dbReference>